<evidence type="ECO:0000313" key="9">
    <source>
        <dbReference type="Proteomes" id="UP000298652"/>
    </source>
</evidence>
<proteinExistence type="inferred from homology"/>
<protein>
    <submittedName>
        <fullName evidence="8">Uncharacterized protein</fullName>
    </submittedName>
</protein>
<keyword evidence="2" id="KW-0217">Developmental protein</keyword>
<evidence type="ECO:0000256" key="1">
    <source>
        <dbReference type="ARBA" id="ARBA00004162"/>
    </source>
</evidence>
<evidence type="ECO:0000256" key="4">
    <source>
        <dbReference type="ARBA" id="ARBA00022692"/>
    </source>
</evidence>
<dbReference type="Gramene" id="TKW14736">
    <property type="protein sequence ID" value="TKW14736"/>
    <property type="gene ID" value="SEVIR_5G185750v2"/>
</dbReference>
<reference evidence="8" key="1">
    <citation type="submission" date="2019-03" db="EMBL/GenBank/DDBJ databases">
        <title>WGS assembly of Setaria viridis.</title>
        <authorList>
            <person name="Huang P."/>
            <person name="Jenkins J."/>
            <person name="Grimwood J."/>
            <person name="Barry K."/>
            <person name="Healey A."/>
            <person name="Mamidi S."/>
            <person name="Sreedasyam A."/>
            <person name="Shu S."/>
            <person name="Feldman M."/>
            <person name="Wu J."/>
            <person name="Yu Y."/>
            <person name="Chen C."/>
            <person name="Johnson J."/>
            <person name="Rokhsar D."/>
            <person name="Baxter I."/>
            <person name="Schmutz J."/>
            <person name="Brutnell T."/>
            <person name="Kellogg E."/>
        </authorList>
    </citation>
    <scope>NUCLEOTIDE SEQUENCE [LARGE SCALE GENOMIC DNA]</scope>
</reference>
<dbReference type="InterPro" id="IPR012552">
    <property type="entry name" value="DVL"/>
</dbReference>
<dbReference type="AlphaFoldDB" id="A0A4V6D6K4"/>
<evidence type="ECO:0000256" key="2">
    <source>
        <dbReference type="ARBA" id="ARBA00022473"/>
    </source>
</evidence>
<evidence type="ECO:0000313" key="8">
    <source>
        <dbReference type="EMBL" id="TKW14736.1"/>
    </source>
</evidence>
<keyword evidence="9" id="KW-1185">Reference proteome</keyword>
<keyword evidence="5" id="KW-1133">Transmembrane helix</keyword>
<keyword evidence="6" id="KW-0472">Membrane</keyword>
<dbReference type="Proteomes" id="UP000298652">
    <property type="component" value="Chromosome 5"/>
</dbReference>
<keyword evidence="3" id="KW-1003">Cell membrane</keyword>
<keyword evidence="4" id="KW-0812">Transmembrane</keyword>
<gene>
    <name evidence="8" type="ORF">SEVIR_5G185750v2</name>
</gene>
<sequence length="40" mass="4640">MKLVGSGSKRRGGLGRALKEHKARLYIIRRCVVMLLRWDD</sequence>
<evidence type="ECO:0000256" key="7">
    <source>
        <dbReference type="ARBA" id="ARBA00024340"/>
    </source>
</evidence>
<dbReference type="GO" id="GO:0005886">
    <property type="term" value="C:plasma membrane"/>
    <property type="evidence" value="ECO:0007669"/>
    <property type="project" value="UniProtKB-SubCell"/>
</dbReference>
<dbReference type="InterPro" id="IPR052153">
    <property type="entry name" value="DVL/RTFL_small_peptides"/>
</dbReference>
<dbReference type="GO" id="GO:0048367">
    <property type="term" value="P:shoot system development"/>
    <property type="evidence" value="ECO:0007669"/>
    <property type="project" value="UniProtKB-ARBA"/>
</dbReference>
<name>A0A4V6D6K4_SETVI</name>
<evidence type="ECO:0000256" key="3">
    <source>
        <dbReference type="ARBA" id="ARBA00022475"/>
    </source>
</evidence>
<dbReference type="Pfam" id="PF08137">
    <property type="entry name" value="DVL"/>
    <property type="match status" value="1"/>
</dbReference>
<dbReference type="GO" id="GO:0008285">
    <property type="term" value="P:negative regulation of cell population proliferation"/>
    <property type="evidence" value="ECO:0007669"/>
    <property type="project" value="InterPro"/>
</dbReference>
<dbReference type="PANTHER" id="PTHR47855">
    <property type="entry name" value="OS01G0525701 PROTEIN"/>
    <property type="match status" value="1"/>
</dbReference>
<organism evidence="8 9">
    <name type="scientific">Setaria viridis</name>
    <name type="common">Green bristlegrass</name>
    <name type="synonym">Setaria italica subsp. viridis</name>
    <dbReference type="NCBI Taxonomy" id="4556"/>
    <lineage>
        <taxon>Eukaryota</taxon>
        <taxon>Viridiplantae</taxon>
        <taxon>Streptophyta</taxon>
        <taxon>Embryophyta</taxon>
        <taxon>Tracheophyta</taxon>
        <taxon>Spermatophyta</taxon>
        <taxon>Magnoliopsida</taxon>
        <taxon>Liliopsida</taxon>
        <taxon>Poales</taxon>
        <taxon>Poaceae</taxon>
        <taxon>PACMAD clade</taxon>
        <taxon>Panicoideae</taxon>
        <taxon>Panicodae</taxon>
        <taxon>Paniceae</taxon>
        <taxon>Cenchrinae</taxon>
        <taxon>Setaria</taxon>
    </lineage>
</organism>
<comment type="subcellular location">
    <subcellularLocation>
        <location evidence="1">Cell membrane</location>
        <topology evidence="1">Single-pass membrane protein</topology>
    </subcellularLocation>
</comment>
<comment type="similarity">
    <text evidence="7">Belongs to the DVL/RTFL small polypeptides family.</text>
</comment>
<evidence type="ECO:0000256" key="5">
    <source>
        <dbReference type="ARBA" id="ARBA00022989"/>
    </source>
</evidence>
<accession>A0A4V6D6K4</accession>
<dbReference type="EMBL" id="CM016556">
    <property type="protein sequence ID" value="TKW14736.1"/>
    <property type="molecule type" value="Genomic_DNA"/>
</dbReference>
<dbReference type="PANTHER" id="PTHR47855:SF6">
    <property type="entry name" value="ROTUNDIFOLIA LIKE 8"/>
    <property type="match status" value="1"/>
</dbReference>
<evidence type="ECO:0000256" key="6">
    <source>
        <dbReference type="ARBA" id="ARBA00023136"/>
    </source>
</evidence>